<dbReference type="InterPro" id="IPR046848">
    <property type="entry name" value="E_motif"/>
</dbReference>
<feature type="repeat" description="PPR" evidence="4">
    <location>
        <begin position="841"/>
        <end position="875"/>
    </location>
</feature>
<evidence type="ECO:0000313" key="6">
    <source>
        <dbReference type="EMBL" id="KAJ0984565.1"/>
    </source>
</evidence>
<dbReference type="Pfam" id="PF12854">
    <property type="entry name" value="PPR_1"/>
    <property type="match status" value="1"/>
</dbReference>
<dbReference type="GO" id="GO:0000786">
    <property type="term" value="C:nucleosome"/>
    <property type="evidence" value="ECO:0007669"/>
    <property type="project" value="InterPro"/>
</dbReference>
<dbReference type="EMBL" id="JAGGNH010000001">
    <property type="protein sequence ID" value="KAJ0984565.1"/>
    <property type="molecule type" value="Genomic_DNA"/>
</dbReference>
<feature type="repeat" description="PPR" evidence="4">
    <location>
        <begin position="965"/>
        <end position="995"/>
    </location>
</feature>
<protein>
    <recommendedName>
        <fullName evidence="5">Core Histone H2A/H2B/H3 domain-containing protein</fullName>
    </recommendedName>
</protein>
<dbReference type="Gene3D" id="1.25.40.10">
    <property type="entry name" value="Tetratricopeptide repeat domain"/>
    <property type="match status" value="4"/>
</dbReference>
<evidence type="ECO:0000256" key="3">
    <source>
        <dbReference type="ARBA" id="ARBA00022737"/>
    </source>
</evidence>
<dbReference type="CDD" id="cd22911">
    <property type="entry name" value="HFD_H3"/>
    <property type="match status" value="1"/>
</dbReference>
<evidence type="ECO:0000256" key="2">
    <source>
        <dbReference type="ARBA" id="ARBA00010343"/>
    </source>
</evidence>
<dbReference type="PANTHER" id="PTHR21243">
    <property type="entry name" value="PROTEIN SCAI"/>
    <property type="match status" value="1"/>
</dbReference>
<dbReference type="Proteomes" id="UP001085076">
    <property type="component" value="Miscellaneous, Linkage group lg01"/>
</dbReference>
<dbReference type="FunFam" id="1.25.40.10:FF:000842">
    <property type="entry name" value="Pentatricopeptide repeat-containing protein mitochondrial"/>
    <property type="match status" value="1"/>
</dbReference>
<dbReference type="NCBIfam" id="TIGR00756">
    <property type="entry name" value="PPR"/>
    <property type="match status" value="8"/>
</dbReference>
<dbReference type="FunFam" id="1.25.40.10:FF:000125">
    <property type="entry name" value="Pentatricopeptide repeat-containing protein"/>
    <property type="match status" value="1"/>
</dbReference>
<dbReference type="Pfam" id="PF12070">
    <property type="entry name" value="SCAI"/>
    <property type="match status" value="1"/>
</dbReference>
<comment type="similarity">
    <text evidence="1">Belongs to the PPR family. PCMP-H subfamily.</text>
</comment>
<feature type="repeat" description="PPR" evidence="4">
    <location>
        <begin position="810"/>
        <end position="840"/>
    </location>
</feature>
<gene>
    <name evidence="6" type="ORF">J5N97_002921</name>
</gene>
<dbReference type="Pfam" id="PF00125">
    <property type="entry name" value="Histone"/>
    <property type="match status" value="1"/>
</dbReference>
<feature type="repeat" description="PPR" evidence="4">
    <location>
        <begin position="903"/>
        <end position="937"/>
    </location>
</feature>
<proteinExistence type="inferred from homology"/>
<dbReference type="SMART" id="SM00428">
    <property type="entry name" value="H3"/>
    <property type="match status" value="1"/>
</dbReference>
<dbReference type="FunFam" id="1.25.40.10:FF:000333">
    <property type="entry name" value="Pentatricopeptide repeat-containing protein"/>
    <property type="match status" value="1"/>
</dbReference>
<dbReference type="PROSITE" id="PS51375">
    <property type="entry name" value="PPR"/>
    <property type="match status" value="6"/>
</dbReference>
<dbReference type="InterPro" id="IPR000164">
    <property type="entry name" value="Histone_H3/CENP-A"/>
</dbReference>
<feature type="repeat" description="PPR" evidence="4">
    <location>
        <begin position="996"/>
        <end position="1030"/>
    </location>
</feature>
<dbReference type="PROSITE" id="PS00959">
    <property type="entry name" value="HISTONE_H3_2"/>
    <property type="match status" value="1"/>
</dbReference>
<keyword evidence="7" id="KW-1185">Reference proteome</keyword>
<dbReference type="InterPro" id="IPR007125">
    <property type="entry name" value="H2A/H2B/H3"/>
</dbReference>
<feature type="repeat" description="PPR" evidence="4">
    <location>
        <begin position="1097"/>
        <end position="1131"/>
    </location>
</feature>
<dbReference type="Pfam" id="PF13041">
    <property type="entry name" value="PPR_2"/>
    <property type="match status" value="3"/>
</dbReference>
<dbReference type="OrthoDB" id="525027at2759"/>
<dbReference type="FunFam" id="1.10.20.10:FF:000054">
    <property type="entry name" value="Putative histone H1.5-like"/>
    <property type="match status" value="1"/>
</dbReference>
<feature type="domain" description="Core Histone H2A/H2B/H3" evidence="5">
    <location>
        <begin position="651"/>
        <end position="738"/>
    </location>
</feature>
<dbReference type="SUPFAM" id="SSF47113">
    <property type="entry name" value="Histone-fold"/>
    <property type="match status" value="1"/>
</dbReference>
<dbReference type="InterPro" id="IPR009072">
    <property type="entry name" value="Histone-fold"/>
</dbReference>
<accession>A0A9D5D5P6</accession>
<dbReference type="GO" id="GO:0006351">
    <property type="term" value="P:DNA-templated transcription"/>
    <property type="evidence" value="ECO:0007669"/>
    <property type="project" value="InterPro"/>
</dbReference>
<evidence type="ECO:0000256" key="4">
    <source>
        <dbReference type="PROSITE-ProRule" id="PRU00708"/>
    </source>
</evidence>
<dbReference type="InterPro" id="IPR011990">
    <property type="entry name" value="TPR-like_helical_dom_sf"/>
</dbReference>
<evidence type="ECO:0000256" key="1">
    <source>
        <dbReference type="ARBA" id="ARBA00006643"/>
    </source>
</evidence>
<comment type="caution">
    <text evidence="6">The sequence shown here is derived from an EMBL/GenBank/DDBJ whole genome shotgun (WGS) entry which is preliminary data.</text>
</comment>
<dbReference type="InterPro" id="IPR002885">
    <property type="entry name" value="PPR_rpt"/>
</dbReference>
<dbReference type="Pfam" id="PF20431">
    <property type="entry name" value="E_motif"/>
    <property type="match status" value="1"/>
</dbReference>
<dbReference type="InterPro" id="IPR022709">
    <property type="entry name" value="SCAI"/>
</dbReference>
<dbReference type="GO" id="GO:0046982">
    <property type="term" value="F:protein heterodimerization activity"/>
    <property type="evidence" value="ECO:0007669"/>
    <property type="project" value="InterPro"/>
</dbReference>
<dbReference type="Pfam" id="PF01535">
    <property type="entry name" value="PPR"/>
    <property type="match status" value="4"/>
</dbReference>
<comment type="similarity">
    <text evidence="2">Belongs to the histone H3 family.</text>
</comment>
<dbReference type="GO" id="GO:0048731">
    <property type="term" value="P:system development"/>
    <property type="evidence" value="ECO:0007669"/>
    <property type="project" value="UniProtKB-ARBA"/>
</dbReference>
<dbReference type="Gene3D" id="1.10.20.10">
    <property type="entry name" value="Histone, subunit A"/>
    <property type="match status" value="1"/>
</dbReference>
<dbReference type="GO" id="GO:0003714">
    <property type="term" value="F:transcription corepressor activity"/>
    <property type="evidence" value="ECO:0007669"/>
    <property type="project" value="InterPro"/>
</dbReference>
<reference evidence="6" key="1">
    <citation type="submission" date="2021-03" db="EMBL/GenBank/DDBJ databases">
        <authorList>
            <person name="Li Z."/>
            <person name="Yang C."/>
        </authorList>
    </citation>
    <scope>NUCLEOTIDE SEQUENCE</scope>
    <source>
        <strain evidence="6">Dzin_1.0</strain>
        <tissue evidence="6">Leaf</tissue>
    </source>
</reference>
<dbReference type="SUPFAM" id="SSF48452">
    <property type="entry name" value="TPR-like"/>
    <property type="match status" value="1"/>
</dbReference>
<sequence length="1318" mass="148183">MADGSDGGGGSVSPEKEALRRYRELLGSAERKFARVRDLPPHARGPHLVHYHRKVFRAYTCLWRFQQENRGELVAAGLRRPEIGEIASRIGQLYYTQYLRTSEARFLLESYVFYEAILSRGYFETGRGRKGSVSDVGLRFKELRFHARFLIVAMLLNRVEVVKDLVGRFKNLVEDSRSSFPGTNFKEWKQMLQEIVRFLRADTSFANTRPLRYSILFDSHSSSMPYIARLQAKAKRVLTLQDALLTSYHRNEVKFTELTLDTFRMLQCLEWEPSGSFYQTQAAEPSDNGALSDHNGASGLIDINLAADMTDPSLPPNPQKAILYRPTVSHLITILAMICEDLSSDGIMLIYISASGRADQNTDYLKDIPGTSLDSLKLTTSSEASCKQNGLLKQAVSSDGRNSNNYCESCLTFGPRGGRGLDNLYPDDLIPFTRSPLFMIIDSDNSQAFKSIHGAERGEPAALLLSPQRSSRRSSGDLTPNGSQFTFFLTAPLLAFCQLVGLSDIDADVYKNADSIISSALSDWEVTLCTSVSLDQVWAQVLPDPLLRRLIVRFIFCRTVLFLFTSPGKSEGYLPECLPNLPESVSPDSATTQSHILRLAESLEIETTSISFLGLLASDSSWRYVKQWSASARTGKRITVGKIKRPHRYHPGTVALREIRKYQKTTELLIRKLPFQRLVREIAQDFKTDLRFQSHAVLALQEAAEAYIVGLFEDVNLIAIHAKRVTIMCKDVQLARRIRELHASESDQLLVHAMLKLRTRGTLVPALLRLLRHSHSSREVFNHNLEIASLGRAGEIEAARNLFDRMPSRDIVSWNAIITAYWQNNDFVESRKLFDLMPERNVVSWNSMIAACFDGGLVDEALQLFSKMPVRNVASYNAMISGFVRFDQVDEAERIFEGMPVRNVISYTAMVDGFARNGEVEKARRLFDRIQRKNVVSWAVMISGYVENERFEDARKLFDEMPEKNVIAFTAMITGYCKAGRVEEARSMFDGIKQKDIVSWNVMIAGYAHNGYGEEALKLHIQMLDSGMKPDHITLIAVLMSCSALALLYRGRQTHATATKTSLDSNISFCNALVTMYSRCGFIDDSEAVFLNIPTRDLVSWNTIIAAYAQHGYYKKALVLFQEMEGIGFKPNGITFLCILSACGHAGKVNDSLNWIDLMGSKYGISPRPEHYACLIDILSRAGQLEKAYEYIKGMPFTAEGSVWGALLGACQMHSNVKLAELAAEKLVQLNPRNSGAYVMLSNIYAAGGMWKDVNRIRGLMKEQGAKKQPGYSWTEIVDKVHLFLGGDVSHPDIDKIHLELKRINLHMKMTSDEVYVT</sequence>
<evidence type="ECO:0000313" key="7">
    <source>
        <dbReference type="Proteomes" id="UP001085076"/>
    </source>
</evidence>
<evidence type="ECO:0000259" key="5">
    <source>
        <dbReference type="Pfam" id="PF00125"/>
    </source>
</evidence>
<dbReference type="GO" id="GO:0003677">
    <property type="term" value="F:DNA binding"/>
    <property type="evidence" value="ECO:0007669"/>
    <property type="project" value="InterPro"/>
</dbReference>
<name>A0A9D5D5P6_9LILI</name>
<reference evidence="6" key="2">
    <citation type="journal article" date="2022" name="Hortic Res">
        <title>The genome of Dioscorea zingiberensis sheds light on the biosynthesis, origin and evolution of the medicinally important diosgenin saponins.</title>
        <authorList>
            <person name="Li Y."/>
            <person name="Tan C."/>
            <person name="Li Z."/>
            <person name="Guo J."/>
            <person name="Li S."/>
            <person name="Chen X."/>
            <person name="Wang C."/>
            <person name="Dai X."/>
            <person name="Yang H."/>
            <person name="Song W."/>
            <person name="Hou L."/>
            <person name="Xu J."/>
            <person name="Tong Z."/>
            <person name="Xu A."/>
            <person name="Yuan X."/>
            <person name="Wang W."/>
            <person name="Yang Q."/>
            <person name="Chen L."/>
            <person name="Sun Z."/>
            <person name="Wang K."/>
            <person name="Pan B."/>
            <person name="Chen J."/>
            <person name="Bao Y."/>
            <person name="Liu F."/>
            <person name="Qi X."/>
            <person name="Gang D.R."/>
            <person name="Wen J."/>
            <person name="Li J."/>
        </authorList>
    </citation>
    <scope>NUCLEOTIDE SEQUENCE</scope>
    <source>
        <strain evidence="6">Dzin_1.0</strain>
    </source>
</reference>
<dbReference type="GO" id="GO:0030527">
    <property type="term" value="F:structural constituent of chromatin"/>
    <property type="evidence" value="ECO:0007669"/>
    <property type="project" value="InterPro"/>
</dbReference>
<organism evidence="6 7">
    <name type="scientific">Dioscorea zingiberensis</name>
    <dbReference type="NCBI Taxonomy" id="325984"/>
    <lineage>
        <taxon>Eukaryota</taxon>
        <taxon>Viridiplantae</taxon>
        <taxon>Streptophyta</taxon>
        <taxon>Embryophyta</taxon>
        <taxon>Tracheophyta</taxon>
        <taxon>Spermatophyta</taxon>
        <taxon>Magnoliopsida</taxon>
        <taxon>Liliopsida</taxon>
        <taxon>Dioscoreales</taxon>
        <taxon>Dioscoreaceae</taxon>
        <taxon>Dioscorea</taxon>
    </lineage>
</organism>
<keyword evidence="3" id="KW-0677">Repeat</keyword>